<feature type="transmembrane region" description="Helical" evidence="7">
    <location>
        <begin position="96"/>
        <end position="115"/>
    </location>
</feature>
<comment type="caution">
    <text evidence="9">The sequence shown here is derived from an EMBL/GenBank/DDBJ whole genome shotgun (WGS) entry which is preliminary data.</text>
</comment>
<dbReference type="InterPro" id="IPR020846">
    <property type="entry name" value="MFS_dom"/>
</dbReference>
<dbReference type="PANTHER" id="PTHR43045:SF1">
    <property type="entry name" value="SHIKIMATE TRANSPORTER"/>
    <property type="match status" value="1"/>
</dbReference>
<dbReference type="InterPro" id="IPR036259">
    <property type="entry name" value="MFS_trans_sf"/>
</dbReference>
<evidence type="ECO:0000256" key="1">
    <source>
        <dbReference type="ARBA" id="ARBA00004651"/>
    </source>
</evidence>
<accession>A0ABV9TGI3</accession>
<protein>
    <submittedName>
        <fullName evidence="9">MFS transporter</fullName>
    </submittedName>
</protein>
<feature type="transmembrane region" description="Helical" evidence="7">
    <location>
        <begin position="62"/>
        <end position="84"/>
    </location>
</feature>
<dbReference type="SUPFAM" id="SSF103473">
    <property type="entry name" value="MFS general substrate transporter"/>
    <property type="match status" value="1"/>
</dbReference>
<feature type="transmembrane region" description="Helical" evidence="7">
    <location>
        <begin position="381"/>
        <end position="401"/>
    </location>
</feature>
<feature type="transmembrane region" description="Helical" evidence="7">
    <location>
        <begin position="285"/>
        <end position="305"/>
    </location>
</feature>
<feature type="domain" description="Major facilitator superfamily (MFS) profile" evidence="8">
    <location>
        <begin position="21"/>
        <end position="434"/>
    </location>
</feature>
<evidence type="ECO:0000259" key="8">
    <source>
        <dbReference type="PROSITE" id="PS50850"/>
    </source>
</evidence>
<dbReference type="RefSeq" id="WP_277549844.1">
    <property type="nucleotide sequence ID" value="NZ_JARAMH010000001.1"/>
</dbReference>
<feature type="transmembrane region" description="Helical" evidence="7">
    <location>
        <begin position="317"/>
        <end position="336"/>
    </location>
</feature>
<keyword evidence="10" id="KW-1185">Reference proteome</keyword>
<keyword evidence="3" id="KW-1003">Cell membrane</keyword>
<proteinExistence type="predicted"/>
<gene>
    <name evidence="9" type="ORF">ACFPCS_05815</name>
</gene>
<feature type="transmembrane region" description="Helical" evidence="7">
    <location>
        <begin position="197"/>
        <end position="216"/>
    </location>
</feature>
<dbReference type="Gene3D" id="1.20.1250.20">
    <property type="entry name" value="MFS general substrate transporter like domains"/>
    <property type="match status" value="2"/>
</dbReference>
<keyword evidence="4 7" id="KW-0812">Transmembrane</keyword>
<dbReference type="PANTHER" id="PTHR43045">
    <property type="entry name" value="SHIKIMATE TRANSPORTER"/>
    <property type="match status" value="1"/>
</dbReference>
<evidence type="ECO:0000313" key="10">
    <source>
        <dbReference type="Proteomes" id="UP001595797"/>
    </source>
</evidence>
<dbReference type="InterPro" id="IPR011701">
    <property type="entry name" value="MFS"/>
</dbReference>
<feature type="transmembrane region" description="Helical" evidence="7">
    <location>
        <begin position="121"/>
        <end position="141"/>
    </location>
</feature>
<reference evidence="10" key="1">
    <citation type="journal article" date="2019" name="Int. J. Syst. Evol. Microbiol.">
        <title>The Global Catalogue of Microorganisms (GCM) 10K type strain sequencing project: providing services to taxonomists for standard genome sequencing and annotation.</title>
        <authorList>
            <consortium name="The Broad Institute Genomics Platform"/>
            <consortium name="The Broad Institute Genome Sequencing Center for Infectious Disease"/>
            <person name="Wu L."/>
            <person name="Ma J."/>
        </authorList>
    </citation>
    <scope>NUCLEOTIDE SEQUENCE [LARGE SCALE GENOMIC DNA]</scope>
    <source>
        <strain evidence="10">CGMCC 4.6946</strain>
    </source>
</reference>
<evidence type="ECO:0000313" key="9">
    <source>
        <dbReference type="EMBL" id="MFC4903080.1"/>
    </source>
</evidence>
<feature type="transmembrane region" description="Helical" evidence="7">
    <location>
        <begin position="407"/>
        <end position="429"/>
    </location>
</feature>
<feature type="transmembrane region" description="Helical" evidence="7">
    <location>
        <begin position="21"/>
        <end position="42"/>
    </location>
</feature>
<evidence type="ECO:0000256" key="3">
    <source>
        <dbReference type="ARBA" id="ARBA00022475"/>
    </source>
</evidence>
<dbReference type="PROSITE" id="PS50850">
    <property type="entry name" value="MFS"/>
    <property type="match status" value="1"/>
</dbReference>
<sequence length="469" mass="50308">MAHADTAPAGRHEMSHEERKVLAGTLVGTTIEWYDFFIYAQAAAFVLAPLFFEPLESANAGLAQVVAWASLGISFLFRPLGAVVAGHLGDKYGRKIVLVLTLVGMGAATMLIGLLPTYATIGIWAPVLLILFRVIQGFSAGGEWGGAALMSVEHAPRHKRGLFGAYPQIGVPIGMLLATGFMFALTSMMSPEDFQAWGWRIPFLSSVALIIVGYLIRKAVDESPVFKEMQLRKKESSAPLGQLFKKNSKQVTLAALIFAANNAAGYLVIAFFASYGAKSLGMDRSATLIASLIGGLGWLVFTMLGGAMSDKVGRVRTFQIGYVVIILWAVPMWFLLDTGVTWIFAAAIVVLTLGLGLSYGPQSALYAEMFPARVRYSGVSIGYALGSIIGGAFAPMIAQLLLNETGISWTIGVYIAVLAIISLVAVSMVPKSIQGIDLHVQDVHRDYVSEHPEAAEILASAESAEKRRD</sequence>
<comment type="subcellular location">
    <subcellularLocation>
        <location evidence="1">Cell membrane</location>
        <topology evidence="1">Multi-pass membrane protein</topology>
    </subcellularLocation>
</comment>
<evidence type="ECO:0000256" key="5">
    <source>
        <dbReference type="ARBA" id="ARBA00022989"/>
    </source>
</evidence>
<feature type="transmembrane region" description="Helical" evidence="7">
    <location>
        <begin position="162"/>
        <end position="185"/>
    </location>
</feature>
<organism evidence="9 10">
    <name type="scientific">Kocuria oceani</name>
    <dbReference type="NCBI Taxonomy" id="988827"/>
    <lineage>
        <taxon>Bacteria</taxon>
        <taxon>Bacillati</taxon>
        <taxon>Actinomycetota</taxon>
        <taxon>Actinomycetes</taxon>
        <taxon>Micrococcales</taxon>
        <taxon>Micrococcaceae</taxon>
        <taxon>Kocuria</taxon>
    </lineage>
</organism>
<keyword evidence="5 7" id="KW-1133">Transmembrane helix</keyword>
<feature type="transmembrane region" description="Helical" evidence="7">
    <location>
        <begin position="342"/>
        <end position="360"/>
    </location>
</feature>
<dbReference type="Proteomes" id="UP001595797">
    <property type="component" value="Unassembled WGS sequence"/>
</dbReference>
<feature type="transmembrane region" description="Helical" evidence="7">
    <location>
        <begin position="251"/>
        <end position="273"/>
    </location>
</feature>
<evidence type="ECO:0000256" key="6">
    <source>
        <dbReference type="ARBA" id="ARBA00023136"/>
    </source>
</evidence>
<evidence type="ECO:0000256" key="7">
    <source>
        <dbReference type="SAM" id="Phobius"/>
    </source>
</evidence>
<keyword evidence="2" id="KW-0813">Transport</keyword>
<dbReference type="EMBL" id="JBHSIW010000007">
    <property type="protein sequence ID" value="MFC4903080.1"/>
    <property type="molecule type" value="Genomic_DNA"/>
</dbReference>
<name>A0ABV9TGI3_9MICC</name>
<evidence type="ECO:0000256" key="2">
    <source>
        <dbReference type="ARBA" id="ARBA00022448"/>
    </source>
</evidence>
<keyword evidence="6 7" id="KW-0472">Membrane</keyword>
<dbReference type="Pfam" id="PF07690">
    <property type="entry name" value="MFS_1"/>
    <property type="match status" value="1"/>
</dbReference>
<evidence type="ECO:0000256" key="4">
    <source>
        <dbReference type="ARBA" id="ARBA00022692"/>
    </source>
</evidence>
<dbReference type="CDD" id="cd17369">
    <property type="entry name" value="MFS_ShiA_like"/>
    <property type="match status" value="1"/>
</dbReference>